<proteinExistence type="predicted"/>
<comment type="caution">
    <text evidence="2">The sequence shown here is derived from an EMBL/GenBank/DDBJ whole genome shotgun (WGS) entry which is preliminary data.</text>
</comment>
<accession>A0ABV2JBY2</accession>
<protein>
    <submittedName>
        <fullName evidence="2">Phosphatidylglycerophosphatase A</fullName>
    </submittedName>
</protein>
<dbReference type="PIRSF" id="PIRSF019587">
    <property type="entry name" value="PGPase"/>
    <property type="match status" value="1"/>
</dbReference>
<dbReference type="Gene3D" id="1.10.3760.10">
    <property type="entry name" value="PgpA-like"/>
    <property type="match status" value="1"/>
</dbReference>
<organism evidence="2 3">
    <name type="scientific">Peptoniphilus olsenii</name>
    <dbReference type="NCBI Taxonomy" id="411570"/>
    <lineage>
        <taxon>Bacteria</taxon>
        <taxon>Bacillati</taxon>
        <taxon>Bacillota</taxon>
        <taxon>Tissierellia</taxon>
        <taxon>Tissierellales</taxon>
        <taxon>Peptoniphilaceae</taxon>
        <taxon>Peptoniphilus</taxon>
    </lineage>
</organism>
<evidence type="ECO:0000313" key="3">
    <source>
        <dbReference type="Proteomes" id="UP001549162"/>
    </source>
</evidence>
<dbReference type="InterPro" id="IPR026038">
    <property type="entry name" value="Put_PGPase"/>
</dbReference>
<evidence type="ECO:0000259" key="1">
    <source>
        <dbReference type="Pfam" id="PF04608"/>
    </source>
</evidence>
<dbReference type="SUPFAM" id="SSF101307">
    <property type="entry name" value="YutG-like"/>
    <property type="match status" value="1"/>
</dbReference>
<dbReference type="RefSeq" id="WP_354369468.1">
    <property type="nucleotide sequence ID" value="NZ_JBEPMA010000020.1"/>
</dbReference>
<gene>
    <name evidence="2" type="ORF">ABID14_001938</name>
</gene>
<feature type="domain" description="YutG/PgpA" evidence="1">
    <location>
        <begin position="54"/>
        <end position="160"/>
    </location>
</feature>
<dbReference type="InterPro" id="IPR036681">
    <property type="entry name" value="PgpA-like_sf"/>
</dbReference>
<dbReference type="InterPro" id="IPR007686">
    <property type="entry name" value="YutG/PgpA"/>
</dbReference>
<sequence>MYKYNTEELYEFTVGKLKEFGVELEDIALIVQELQKPYIPNLELDRCLENVKKVLYKRESIHAILTGLTIDELCEKKMLPEPLQSIIYDDEGLYGIDEVLTLGIINMYGTIGLTNFGYLDKIKIGVIDELDKKKRTDKVTTFADDIVAAIAAAAAARIAHSNEE</sequence>
<reference evidence="2 3" key="1">
    <citation type="submission" date="2024-06" db="EMBL/GenBank/DDBJ databases">
        <title>Genomic Encyclopedia of Type Strains, Phase IV (KMG-IV): sequencing the most valuable type-strain genomes for metagenomic binning, comparative biology and taxonomic classification.</title>
        <authorList>
            <person name="Goeker M."/>
        </authorList>
    </citation>
    <scope>NUCLEOTIDE SEQUENCE [LARGE SCALE GENOMIC DNA]</scope>
    <source>
        <strain evidence="2 3">DSM 21460</strain>
    </source>
</reference>
<name>A0ABV2JBY2_9FIRM</name>
<keyword evidence="3" id="KW-1185">Reference proteome</keyword>
<dbReference type="EMBL" id="JBEPMA010000020">
    <property type="protein sequence ID" value="MET3618300.1"/>
    <property type="molecule type" value="Genomic_DNA"/>
</dbReference>
<dbReference type="Pfam" id="PF04608">
    <property type="entry name" value="PgpA"/>
    <property type="match status" value="1"/>
</dbReference>
<dbReference type="Proteomes" id="UP001549162">
    <property type="component" value="Unassembled WGS sequence"/>
</dbReference>
<evidence type="ECO:0000313" key="2">
    <source>
        <dbReference type="EMBL" id="MET3618300.1"/>
    </source>
</evidence>